<dbReference type="Gene3D" id="2.40.50.100">
    <property type="match status" value="1"/>
</dbReference>
<dbReference type="PANTHER" id="PTHR30386">
    <property type="entry name" value="MEMBRANE FUSION SUBUNIT OF EMRAB-TOLC MULTIDRUG EFFLUX PUMP"/>
    <property type="match status" value="1"/>
</dbReference>
<evidence type="ECO:0000256" key="2">
    <source>
        <dbReference type="ARBA" id="ARBA00009477"/>
    </source>
</evidence>
<dbReference type="EMBL" id="RQYC01000003">
    <property type="protein sequence ID" value="RRD90962.1"/>
    <property type="molecule type" value="Genomic_DNA"/>
</dbReference>
<dbReference type="Proteomes" id="UP000269923">
    <property type="component" value="Unassembled WGS sequence"/>
</dbReference>
<name>A0A3P2A682_9NEIS</name>
<dbReference type="GO" id="GO:0009306">
    <property type="term" value="P:protein secretion"/>
    <property type="evidence" value="ECO:0007669"/>
    <property type="project" value="InterPro"/>
</dbReference>
<evidence type="ECO:0000256" key="6">
    <source>
        <dbReference type="ARBA" id="ARBA00022692"/>
    </source>
</evidence>
<evidence type="ECO:0000259" key="11">
    <source>
        <dbReference type="Pfam" id="PF26002"/>
    </source>
</evidence>
<evidence type="ECO:0000256" key="5">
    <source>
        <dbReference type="ARBA" id="ARBA00022519"/>
    </source>
</evidence>
<keyword evidence="8 9" id="KW-0472">Membrane</keyword>
<comment type="subcellular location">
    <subcellularLocation>
        <location evidence="1 9">Cell inner membrane</location>
        <topology evidence="1 9">Single-pass membrane protein</topology>
    </subcellularLocation>
</comment>
<keyword evidence="6 9" id="KW-0812">Transmembrane</keyword>
<keyword evidence="5 9" id="KW-0997">Cell inner membrane</keyword>
<dbReference type="PROSITE" id="PS00543">
    <property type="entry name" value="HLYD_FAMILY"/>
    <property type="match status" value="1"/>
</dbReference>
<proteinExistence type="inferred from homology"/>
<evidence type="ECO:0000256" key="10">
    <source>
        <dbReference type="SAM" id="Coils"/>
    </source>
</evidence>
<organism evidence="12 13">
    <name type="scientific">Conchiformibius steedae</name>
    <dbReference type="NCBI Taxonomy" id="153493"/>
    <lineage>
        <taxon>Bacteria</taxon>
        <taxon>Pseudomonadati</taxon>
        <taxon>Pseudomonadota</taxon>
        <taxon>Betaproteobacteria</taxon>
        <taxon>Neisseriales</taxon>
        <taxon>Neisseriaceae</taxon>
        <taxon>Conchiformibius</taxon>
    </lineage>
</organism>
<gene>
    <name evidence="12" type="ORF">EII21_03145</name>
</gene>
<feature type="coiled-coil region" evidence="10">
    <location>
        <begin position="198"/>
        <end position="240"/>
    </location>
</feature>
<dbReference type="InterPro" id="IPR058982">
    <property type="entry name" value="Beta-barrel_AprE"/>
</dbReference>
<dbReference type="PANTHER" id="PTHR30386:SF26">
    <property type="entry name" value="TRANSPORT PROTEIN COMB"/>
    <property type="match status" value="1"/>
</dbReference>
<dbReference type="GO" id="GO:0005886">
    <property type="term" value="C:plasma membrane"/>
    <property type="evidence" value="ECO:0007669"/>
    <property type="project" value="UniProtKB-SubCell"/>
</dbReference>
<evidence type="ECO:0000256" key="3">
    <source>
        <dbReference type="ARBA" id="ARBA00022448"/>
    </source>
</evidence>
<dbReference type="NCBIfam" id="TIGR01843">
    <property type="entry name" value="type_I_hlyD"/>
    <property type="match status" value="1"/>
</dbReference>
<dbReference type="AlphaFoldDB" id="A0A3P2A682"/>
<evidence type="ECO:0000313" key="12">
    <source>
        <dbReference type="EMBL" id="RRD90962.1"/>
    </source>
</evidence>
<keyword evidence="13" id="KW-1185">Reference proteome</keyword>
<feature type="transmembrane region" description="Helical" evidence="9">
    <location>
        <begin position="32"/>
        <end position="52"/>
    </location>
</feature>
<dbReference type="InterPro" id="IPR010129">
    <property type="entry name" value="T1SS_HlyD"/>
</dbReference>
<evidence type="ECO:0000256" key="7">
    <source>
        <dbReference type="ARBA" id="ARBA00022989"/>
    </source>
</evidence>
<sequence>MSKPRRDEPISPADLHLINDLNAALQTEKHRGLFAVVLLLFALAAAFVVWAYNSKVEEVTRGQGSVIPSSREQIVQSLDPGTIAEMLVKEGDVVEKDQVLLKLDDTRSMAVLRESAAKVINLEAMIARLRAEAYHAELSFPKHIPPELRQRESAAYHARRRAMTDSVQGLSVSKATLDREIAITEPMVKQGVMSEVELLRMKRESANLALQIADKQNQYAAEANNELVKIEAELAQARENMAVRADPVERSEIRAPLRGIVKNIKINTLGGVVQAGQEILEIVPLDDKLLVEAYIRPQDVAFMRPGLDAVVKISAYDYAIYGGLNGKVTLISPDTLSNQRRVDDLKLDPNQQYYRILVETDGKGITDKNGKAMEIIPGMVATVDVKTGEKTVFDYLIKPITRLKQALRER</sequence>
<dbReference type="OrthoDB" id="9775513at2"/>
<dbReference type="InterPro" id="IPR006144">
    <property type="entry name" value="Secretion_HlyD_CS"/>
</dbReference>
<dbReference type="PRINTS" id="PR01490">
    <property type="entry name" value="RTXTOXIND"/>
</dbReference>
<reference evidence="12 13" key="1">
    <citation type="submission" date="2018-11" db="EMBL/GenBank/DDBJ databases">
        <title>Genomes From Bacteria Associated with the Canine Oral Cavity: a Test Case for Automated Genome-Based Taxonomic Assignment.</title>
        <authorList>
            <person name="Coil D.A."/>
            <person name="Jospin G."/>
            <person name="Darling A.E."/>
            <person name="Wallis C."/>
            <person name="Davis I.J."/>
            <person name="Harris S."/>
            <person name="Eisen J.A."/>
            <person name="Holcombe L.J."/>
            <person name="O'Flynn C."/>
        </authorList>
    </citation>
    <scope>NUCLEOTIDE SEQUENCE [LARGE SCALE GENOMIC DNA]</scope>
    <source>
        <strain evidence="12 13">COT-280</strain>
    </source>
</reference>
<keyword evidence="4 9" id="KW-1003">Cell membrane</keyword>
<keyword evidence="3 9" id="KW-0813">Transport</keyword>
<evidence type="ECO:0000256" key="4">
    <source>
        <dbReference type="ARBA" id="ARBA00022475"/>
    </source>
</evidence>
<dbReference type="RefSeq" id="WP_124794200.1">
    <property type="nucleotide sequence ID" value="NZ_RQYC01000003.1"/>
</dbReference>
<dbReference type="InterPro" id="IPR050739">
    <property type="entry name" value="MFP"/>
</dbReference>
<dbReference type="STRING" id="1121352.GCA_000620925_00861"/>
<feature type="domain" description="AprE-like beta-barrel" evidence="11">
    <location>
        <begin position="289"/>
        <end position="388"/>
    </location>
</feature>
<keyword evidence="7 9" id="KW-1133">Transmembrane helix</keyword>
<keyword evidence="10" id="KW-0175">Coiled coil</keyword>
<comment type="caution">
    <text evidence="12">The sequence shown here is derived from an EMBL/GenBank/DDBJ whole genome shotgun (WGS) entry which is preliminary data.</text>
</comment>
<protein>
    <recommendedName>
        <fullName evidence="9">Membrane fusion protein (MFP) family protein</fullName>
    </recommendedName>
</protein>
<evidence type="ECO:0000313" key="13">
    <source>
        <dbReference type="Proteomes" id="UP000269923"/>
    </source>
</evidence>
<accession>A0A3P2A682</accession>
<evidence type="ECO:0000256" key="9">
    <source>
        <dbReference type="RuleBase" id="RU365093"/>
    </source>
</evidence>
<evidence type="ECO:0000256" key="1">
    <source>
        <dbReference type="ARBA" id="ARBA00004377"/>
    </source>
</evidence>
<dbReference type="Gene3D" id="2.40.30.170">
    <property type="match status" value="1"/>
</dbReference>
<dbReference type="Pfam" id="PF26002">
    <property type="entry name" value="Beta-barrel_AprE"/>
    <property type="match status" value="1"/>
</dbReference>
<comment type="similarity">
    <text evidence="2 9">Belongs to the membrane fusion protein (MFP) (TC 8.A.1) family.</text>
</comment>
<evidence type="ECO:0000256" key="8">
    <source>
        <dbReference type="ARBA" id="ARBA00023136"/>
    </source>
</evidence>
<dbReference type="InterPro" id="IPR011053">
    <property type="entry name" value="Single_hybrid_motif"/>
</dbReference>
<dbReference type="SUPFAM" id="SSF51230">
    <property type="entry name" value="Single hybrid motif"/>
    <property type="match status" value="1"/>
</dbReference>